<dbReference type="InterPro" id="IPR003673">
    <property type="entry name" value="CoA-Trfase_fam_III"/>
</dbReference>
<keyword evidence="1" id="KW-0808">Transferase</keyword>
<evidence type="ECO:0000256" key="1">
    <source>
        <dbReference type="ARBA" id="ARBA00022679"/>
    </source>
</evidence>
<dbReference type="Gene3D" id="3.40.50.10540">
    <property type="entry name" value="Crotonobetainyl-coa:carnitine coa-transferase, domain 1"/>
    <property type="match status" value="1"/>
</dbReference>
<dbReference type="EMBL" id="AP028679">
    <property type="protein sequence ID" value="BEQ16452.1"/>
    <property type="molecule type" value="Genomic_DNA"/>
</dbReference>
<reference evidence="3" key="1">
    <citation type="journal article" date="2023" name="Arch. Microbiol.">
        <title>Desulfoferula mesophilus gen. nov. sp. nov., a mesophilic sulfate-reducing bacterium isolated from a brackish lake sediment.</title>
        <authorList>
            <person name="Watanabe T."/>
            <person name="Yabe T."/>
            <person name="Tsuji J.M."/>
            <person name="Fukui M."/>
        </authorList>
    </citation>
    <scope>NUCLEOTIDE SEQUENCE [LARGE SCALE GENOMIC DNA]</scope>
    <source>
        <strain evidence="3">12FAK</strain>
    </source>
</reference>
<keyword evidence="3" id="KW-1185">Reference proteome</keyword>
<sequence>MAASTGILEGVRVLEFGWAVAGPLTASWAAGYGAEVIKVETRTRPDIIRSFTPFKDGKQGLDNSHFFARENAGKKSVSLNLKHPRGREVALRLAAHCDVVVENYTAGVMAKLGLAYDDLVRVRPDLIMISSCMYGQTGELSTMPGYGMPLTALCGLTHLAGWPDRAPCGPYGAHTDYVVPRLNLLAVAAALDYRRRTGRGVYMDASQLEAGAQFMAPALLEAALTGTSPTRQGNRDPQAAPHGVYPCAGEDRWVAISVRDDGQWQGLVRAMGAPAWALAPELDHREGRLARAEELDHRLAEWTRPQAARAVMELLQGLGVPAGAANDGRDLGQDPQLIHDGYYARREHPTMGLVDYAGHSLVFSAAPQRVERSPCLGEHTRELCLGLLAMDEAEYARLEQEGALE</sequence>
<name>A0AAU9F4X6_9BACT</name>
<dbReference type="RefSeq" id="WP_338602281.1">
    <property type="nucleotide sequence ID" value="NZ_AP028679.1"/>
</dbReference>
<dbReference type="PANTHER" id="PTHR48207:SF3">
    <property type="entry name" value="SUCCINATE--HYDROXYMETHYLGLUTARATE COA-TRANSFERASE"/>
    <property type="match status" value="1"/>
</dbReference>
<proteinExistence type="predicted"/>
<dbReference type="InterPro" id="IPR044855">
    <property type="entry name" value="CoA-Trfase_III_dom3_sf"/>
</dbReference>
<evidence type="ECO:0000313" key="2">
    <source>
        <dbReference type="EMBL" id="BEQ16452.1"/>
    </source>
</evidence>
<dbReference type="InterPro" id="IPR023606">
    <property type="entry name" value="CoA-Trfase_III_dom_1_sf"/>
</dbReference>
<dbReference type="AlphaFoldDB" id="A0AAU9F4X6"/>
<dbReference type="InterPro" id="IPR050483">
    <property type="entry name" value="CoA-transferase_III_domain"/>
</dbReference>
<dbReference type="PANTHER" id="PTHR48207">
    <property type="entry name" value="SUCCINATE--HYDROXYMETHYLGLUTARATE COA-TRANSFERASE"/>
    <property type="match status" value="1"/>
</dbReference>
<dbReference type="Proteomes" id="UP001366166">
    <property type="component" value="Chromosome"/>
</dbReference>
<protein>
    <recommendedName>
        <fullName evidence="4">CoA transferase</fullName>
    </recommendedName>
</protein>
<gene>
    <name evidence="2" type="ORF">FAK_35180</name>
</gene>
<evidence type="ECO:0000313" key="3">
    <source>
        <dbReference type="Proteomes" id="UP001366166"/>
    </source>
</evidence>
<accession>A0AAU9F4X6</accession>
<dbReference type="GO" id="GO:0008410">
    <property type="term" value="F:CoA-transferase activity"/>
    <property type="evidence" value="ECO:0007669"/>
    <property type="project" value="TreeGrafter"/>
</dbReference>
<evidence type="ECO:0008006" key="4">
    <source>
        <dbReference type="Google" id="ProtNLM"/>
    </source>
</evidence>
<dbReference type="SUPFAM" id="SSF89796">
    <property type="entry name" value="CoA-transferase family III (CaiB/BaiF)"/>
    <property type="match status" value="1"/>
</dbReference>
<dbReference type="Gene3D" id="3.30.1540.10">
    <property type="entry name" value="formyl-coa transferase, domain 3"/>
    <property type="match status" value="1"/>
</dbReference>
<organism evidence="2 3">
    <name type="scientific">Desulfoferula mesophila</name>
    <dbReference type="NCBI Taxonomy" id="3058419"/>
    <lineage>
        <taxon>Bacteria</taxon>
        <taxon>Pseudomonadati</taxon>
        <taxon>Thermodesulfobacteriota</taxon>
        <taxon>Desulfarculia</taxon>
        <taxon>Desulfarculales</taxon>
        <taxon>Desulfarculaceae</taxon>
        <taxon>Desulfoferula</taxon>
    </lineage>
</organism>
<dbReference type="Pfam" id="PF02515">
    <property type="entry name" value="CoA_transf_3"/>
    <property type="match status" value="1"/>
</dbReference>
<dbReference type="KEGG" id="dmp:FAK_35180"/>